<evidence type="ECO:0000256" key="1">
    <source>
        <dbReference type="SAM" id="Phobius"/>
    </source>
</evidence>
<dbReference type="SUPFAM" id="SSF69360">
    <property type="entry name" value="Cell wall binding repeat"/>
    <property type="match status" value="1"/>
</dbReference>
<accession>A0ABD7XGH2</accession>
<dbReference type="Proteomes" id="UP001222182">
    <property type="component" value="Chromosome"/>
</dbReference>
<dbReference type="PROSITE" id="PS50911">
    <property type="entry name" value="CHAP"/>
    <property type="match status" value="1"/>
</dbReference>
<dbReference type="RefSeq" id="WP_115354569.1">
    <property type="nucleotide sequence ID" value="NZ_AP031218.1"/>
</dbReference>
<dbReference type="InterPro" id="IPR038765">
    <property type="entry name" value="Papain-like_cys_pep_sf"/>
</dbReference>
<evidence type="ECO:0000313" key="5">
    <source>
        <dbReference type="Proteomes" id="UP001221642"/>
    </source>
</evidence>
<feature type="domain" description="Peptidase C51" evidence="2">
    <location>
        <begin position="41"/>
        <end position="159"/>
    </location>
</feature>
<dbReference type="AlphaFoldDB" id="A0ABD7XGH2"/>
<keyword evidence="1" id="KW-0472">Membrane</keyword>
<organism evidence="3 5">
    <name type="scientific">Enterococcus faecalis</name>
    <name type="common">Streptococcus faecalis</name>
    <dbReference type="NCBI Taxonomy" id="1351"/>
    <lineage>
        <taxon>Bacteria</taxon>
        <taxon>Bacillati</taxon>
        <taxon>Bacillota</taxon>
        <taxon>Bacilli</taxon>
        <taxon>Lactobacillales</taxon>
        <taxon>Enterococcaceae</taxon>
        <taxon>Enterococcus</taxon>
    </lineage>
</organism>
<keyword evidence="1" id="KW-1133">Transmembrane helix</keyword>
<dbReference type="EMBL" id="CP119528">
    <property type="protein sequence ID" value="WER42134.1"/>
    <property type="molecule type" value="Genomic_DNA"/>
</dbReference>
<keyword evidence="1" id="KW-0812">Transmembrane</keyword>
<name>A0ABD7XGH2_ENTFL</name>
<dbReference type="Proteomes" id="UP001221642">
    <property type="component" value="Chromosome"/>
</dbReference>
<proteinExistence type="predicted"/>
<dbReference type="EMBL" id="CP119159">
    <property type="protein sequence ID" value="WEH23348.1"/>
    <property type="molecule type" value="Genomic_DNA"/>
</dbReference>
<reference evidence="4 6" key="2">
    <citation type="submission" date="2023-03" db="EMBL/GenBank/DDBJ databases">
        <title>Complete genome sequence of an Enterococcus faecalis urinary isolate.</title>
        <authorList>
            <person name="Brauer A.L."/>
            <person name="Armbruster C.E."/>
        </authorList>
    </citation>
    <scope>NUCLEOTIDE SEQUENCE [LARGE SCALE GENOMIC DNA]</scope>
    <source>
        <strain evidence="4 6">3143</strain>
    </source>
</reference>
<feature type="transmembrane region" description="Helical" evidence="1">
    <location>
        <begin position="9"/>
        <end position="29"/>
    </location>
</feature>
<sequence length="414" mass="47044">MKRKSLKSFIYVSALLVFLSGFVGVSLFVKSEVVEATTIGDDYPVKWKNLPLGGAIDDWRMYTRYCTSFVAYRLSTANNFELPSGFGNADRWGTEAMARGYKVDKNPKVGSVAWWTSTHVAWVAEVSGDNVKVEEYNYGFDGKYNTRWINKNSANGYIHFKDMPQTPVGWYNNGHYDYYYYADGTKAIGLTWVGTKRYNFDKNGAMYKNAWTNSDKYSYYSTSDGSLAVGLTWVGTKRYNFDKNGAMYKNAWTNSDKYSYYSTSDGSLAVGLTWVGTKRYNFDKNGAMYKNAWTNSDKYSYYSTSDGSLAVGLTWVGTKRYNFDKNGAMYKNTWTSSDKYSYYSTSDGSLAVGHQQIGENKYIFDKNGALYKNMWVDLDGNRYYSKEDGALAIGEQIIDGITYMFDESGKLVNN</sequence>
<protein>
    <submittedName>
        <fullName evidence="3">CHAP domain-containing protein</fullName>
    </submittedName>
</protein>
<gene>
    <name evidence="4" type="ORF">P0083_12455</name>
    <name evidence="3" type="ORF">P0D81_04820</name>
</gene>
<dbReference type="InterPro" id="IPR007921">
    <property type="entry name" value="CHAP_dom"/>
</dbReference>
<dbReference type="Gene3D" id="3.90.1720.10">
    <property type="entry name" value="endopeptidase domain like (from Nostoc punctiforme)"/>
    <property type="match status" value="1"/>
</dbReference>
<dbReference type="Gene3D" id="2.10.270.10">
    <property type="entry name" value="Cholin Binding"/>
    <property type="match status" value="3"/>
</dbReference>
<evidence type="ECO:0000313" key="3">
    <source>
        <dbReference type="EMBL" id="WEH23348.1"/>
    </source>
</evidence>
<evidence type="ECO:0000313" key="4">
    <source>
        <dbReference type="EMBL" id="WER42134.1"/>
    </source>
</evidence>
<reference evidence="3 5" key="1">
    <citation type="submission" date="2023-02" db="EMBL/GenBank/DDBJ databases">
        <title>Results of the 2020 Genomic Proficiency Test for the network of European Union Reference Laboratory for Antimicrobial Resistance assessing whole genome sequencing capacities.</title>
        <authorList>
            <person name="Hoffmann M."/>
            <person name="Luo Y."/>
            <person name="Sorensen L.H."/>
            <person name="Pedersen S.K."/>
            <person name="Hendriksen R.S."/>
        </authorList>
    </citation>
    <scope>NUCLEOTIDE SEQUENCE [LARGE SCALE GENOMIC DNA]</scope>
    <source>
        <strain evidence="3 5">GENOMIC22-006</strain>
    </source>
</reference>
<dbReference type="SUPFAM" id="SSF54001">
    <property type="entry name" value="Cysteine proteinases"/>
    <property type="match status" value="1"/>
</dbReference>
<evidence type="ECO:0000259" key="2">
    <source>
        <dbReference type="PROSITE" id="PS50911"/>
    </source>
</evidence>
<evidence type="ECO:0000313" key="6">
    <source>
        <dbReference type="Proteomes" id="UP001222182"/>
    </source>
</evidence>
<dbReference type="Pfam" id="PF05257">
    <property type="entry name" value="CHAP"/>
    <property type="match status" value="1"/>
</dbReference>